<feature type="transmembrane region" description="Helical" evidence="5">
    <location>
        <begin position="89"/>
        <end position="109"/>
    </location>
</feature>
<dbReference type="RefSeq" id="WP_035129676.1">
    <property type="nucleotide sequence ID" value="NZ_JPMD01000002.1"/>
</dbReference>
<dbReference type="eggNOG" id="COG0619">
    <property type="taxonomic scope" value="Bacteria"/>
</dbReference>
<protein>
    <recommendedName>
        <fullName evidence="8">Cobalt ABC transporter permease</fullName>
    </recommendedName>
</protein>
<dbReference type="EMBL" id="JPMD01000002">
    <property type="protein sequence ID" value="KEZ88490.1"/>
    <property type="molecule type" value="Genomic_DNA"/>
</dbReference>
<dbReference type="PANTHER" id="PTHR43723">
    <property type="entry name" value="COBALT TRANSPORT PROTEIN CBIQ"/>
    <property type="match status" value="1"/>
</dbReference>
<reference evidence="6 7" key="1">
    <citation type="submission" date="2014-07" db="EMBL/GenBank/DDBJ databases">
        <title>Draft genome of Clostridium sulfidigenes 113A isolated from sediments associated with methane hydrate from Krishna Godavari basin.</title>
        <authorList>
            <person name="Honkalas V.S."/>
            <person name="Dabir A.P."/>
            <person name="Arora P."/>
            <person name="Dhakephalkar P.K."/>
        </authorList>
    </citation>
    <scope>NUCLEOTIDE SEQUENCE [LARGE SCALE GENOMIC DNA]</scope>
    <source>
        <strain evidence="6 7">113A</strain>
    </source>
</reference>
<comment type="subcellular location">
    <subcellularLocation>
        <location evidence="1">Membrane</location>
        <topology evidence="1">Multi-pass membrane protein</topology>
    </subcellularLocation>
</comment>
<dbReference type="GO" id="GO:0043190">
    <property type="term" value="C:ATP-binding cassette (ABC) transporter complex"/>
    <property type="evidence" value="ECO:0007669"/>
    <property type="project" value="TreeGrafter"/>
</dbReference>
<evidence type="ECO:0000256" key="3">
    <source>
        <dbReference type="ARBA" id="ARBA00022989"/>
    </source>
</evidence>
<dbReference type="Proteomes" id="UP000028542">
    <property type="component" value="Unassembled WGS sequence"/>
</dbReference>
<sequence>MLRTVLSYSKLSKLANIHPIEKIILCILPIIALSFTTRCYPLVINIMFFLVLHIVYKNPMHIVKHFVEATFLFALVSSITFVFDYGWYSTLILILKAVSGGISVSFLTLTTPTDHVFYIFSKISWLRDICDIGKSMERFLILIDDEFQTLRKSMLCRGAFGGFKNKVKDSGSLAALLFINTLKRWKEIKDGINSRGYRGNIYYGFEEFHLSYKRIAIIVGYITFLIILVSIPKWF</sequence>
<feature type="transmembrane region" description="Helical" evidence="5">
    <location>
        <begin position="42"/>
        <end position="59"/>
    </location>
</feature>
<keyword evidence="2 5" id="KW-0812">Transmembrane</keyword>
<dbReference type="STRING" id="318464.IO99_02280"/>
<dbReference type="Pfam" id="PF02361">
    <property type="entry name" value="CbiQ"/>
    <property type="match status" value="1"/>
</dbReference>
<evidence type="ECO:0000256" key="2">
    <source>
        <dbReference type="ARBA" id="ARBA00022692"/>
    </source>
</evidence>
<dbReference type="PANTHER" id="PTHR43723:SF1">
    <property type="entry name" value="COBALT TRANSPORT PROTEIN CBIQ"/>
    <property type="match status" value="1"/>
</dbReference>
<evidence type="ECO:0000256" key="1">
    <source>
        <dbReference type="ARBA" id="ARBA00004141"/>
    </source>
</evidence>
<keyword evidence="3 5" id="KW-1133">Transmembrane helix</keyword>
<dbReference type="CDD" id="cd16914">
    <property type="entry name" value="EcfT"/>
    <property type="match status" value="1"/>
</dbReference>
<evidence type="ECO:0000256" key="5">
    <source>
        <dbReference type="SAM" id="Phobius"/>
    </source>
</evidence>
<dbReference type="AlphaFoldDB" id="A0A084JHQ6"/>
<gene>
    <name evidence="6" type="ORF">IO99_02280</name>
</gene>
<dbReference type="GO" id="GO:0006824">
    <property type="term" value="P:cobalt ion transport"/>
    <property type="evidence" value="ECO:0007669"/>
    <property type="project" value="TreeGrafter"/>
</dbReference>
<keyword evidence="4 5" id="KW-0472">Membrane</keyword>
<name>A0A084JHQ6_9CLOT</name>
<comment type="caution">
    <text evidence="6">The sequence shown here is derived from an EMBL/GenBank/DDBJ whole genome shotgun (WGS) entry which is preliminary data.</text>
</comment>
<evidence type="ECO:0000256" key="4">
    <source>
        <dbReference type="ARBA" id="ARBA00023136"/>
    </source>
</evidence>
<keyword evidence="7" id="KW-1185">Reference proteome</keyword>
<organism evidence="6 7">
    <name type="scientific">Clostridium sulfidigenes</name>
    <dbReference type="NCBI Taxonomy" id="318464"/>
    <lineage>
        <taxon>Bacteria</taxon>
        <taxon>Bacillati</taxon>
        <taxon>Bacillota</taxon>
        <taxon>Clostridia</taxon>
        <taxon>Eubacteriales</taxon>
        <taxon>Clostridiaceae</taxon>
        <taxon>Clostridium</taxon>
    </lineage>
</organism>
<evidence type="ECO:0000313" key="7">
    <source>
        <dbReference type="Proteomes" id="UP000028542"/>
    </source>
</evidence>
<dbReference type="InterPro" id="IPR003339">
    <property type="entry name" value="ABC/ECF_trnsptr_transmembrane"/>
</dbReference>
<dbReference type="InterPro" id="IPR052770">
    <property type="entry name" value="Cobalt_transport_CbiQ"/>
</dbReference>
<evidence type="ECO:0000313" key="6">
    <source>
        <dbReference type="EMBL" id="KEZ88490.1"/>
    </source>
</evidence>
<feature type="transmembrane region" description="Helical" evidence="5">
    <location>
        <begin position="66"/>
        <end position="83"/>
    </location>
</feature>
<feature type="transmembrane region" description="Helical" evidence="5">
    <location>
        <begin position="215"/>
        <end position="234"/>
    </location>
</feature>
<proteinExistence type="predicted"/>
<evidence type="ECO:0008006" key="8">
    <source>
        <dbReference type="Google" id="ProtNLM"/>
    </source>
</evidence>
<accession>A0A084JHQ6</accession>